<evidence type="ECO:0000313" key="1">
    <source>
        <dbReference type="EMBL" id="KAF9454675.1"/>
    </source>
</evidence>
<accession>A0A9P6CA64</accession>
<name>A0A9P6CA64_9AGAR</name>
<keyword evidence="2" id="KW-1185">Reference proteome</keyword>
<dbReference type="Proteomes" id="UP000807342">
    <property type="component" value="Unassembled WGS sequence"/>
</dbReference>
<organism evidence="1 2">
    <name type="scientific">Macrolepiota fuliginosa MF-IS2</name>
    <dbReference type="NCBI Taxonomy" id="1400762"/>
    <lineage>
        <taxon>Eukaryota</taxon>
        <taxon>Fungi</taxon>
        <taxon>Dikarya</taxon>
        <taxon>Basidiomycota</taxon>
        <taxon>Agaricomycotina</taxon>
        <taxon>Agaricomycetes</taxon>
        <taxon>Agaricomycetidae</taxon>
        <taxon>Agaricales</taxon>
        <taxon>Agaricineae</taxon>
        <taxon>Agaricaceae</taxon>
        <taxon>Macrolepiota</taxon>
    </lineage>
</organism>
<reference evidence="1" key="1">
    <citation type="submission" date="2020-11" db="EMBL/GenBank/DDBJ databases">
        <authorList>
            <consortium name="DOE Joint Genome Institute"/>
            <person name="Ahrendt S."/>
            <person name="Riley R."/>
            <person name="Andreopoulos W."/>
            <person name="Labutti K."/>
            <person name="Pangilinan J."/>
            <person name="Ruiz-Duenas F.J."/>
            <person name="Barrasa J.M."/>
            <person name="Sanchez-Garcia M."/>
            <person name="Camarero S."/>
            <person name="Miyauchi S."/>
            <person name="Serrano A."/>
            <person name="Linde D."/>
            <person name="Babiker R."/>
            <person name="Drula E."/>
            <person name="Ayuso-Fernandez I."/>
            <person name="Pacheco R."/>
            <person name="Padilla G."/>
            <person name="Ferreira P."/>
            <person name="Barriuso J."/>
            <person name="Kellner H."/>
            <person name="Castanera R."/>
            <person name="Alfaro M."/>
            <person name="Ramirez L."/>
            <person name="Pisabarro A.G."/>
            <person name="Kuo A."/>
            <person name="Tritt A."/>
            <person name="Lipzen A."/>
            <person name="He G."/>
            <person name="Yan M."/>
            <person name="Ng V."/>
            <person name="Cullen D."/>
            <person name="Martin F."/>
            <person name="Rosso M.-N."/>
            <person name="Henrissat B."/>
            <person name="Hibbett D."/>
            <person name="Martinez A.T."/>
            <person name="Grigoriev I.V."/>
        </authorList>
    </citation>
    <scope>NUCLEOTIDE SEQUENCE</scope>
    <source>
        <strain evidence="1">MF-IS2</strain>
    </source>
</reference>
<comment type="caution">
    <text evidence="1">The sequence shown here is derived from an EMBL/GenBank/DDBJ whole genome shotgun (WGS) entry which is preliminary data.</text>
</comment>
<proteinExistence type="predicted"/>
<dbReference type="AlphaFoldDB" id="A0A9P6CA64"/>
<protein>
    <submittedName>
        <fullName evidence="1">Uncharacterized protein</fullName>
    </submittedName>
</protein>
<dbReference type="OrthoDB" id="5593907at2759"/>
<evidence type="ECO:0000313" key="2">
    <source>
        <dbReference type="Proteomes" id="UP000807342"/>
    </source>
</evidence>
<dbReference type="EMBL" id="MU151053">
    <property type="protein sequence ID" value="KAF9454675.1"/>
    <property type="molecule type" value="Genomic_DNA"/>
</dbReference>
<sequence>MELPPWLQYATAGKELKALTLVVPPAGPETFPALQLALECAKKAISTSTGIQALSETFEPTYLLDGAVVKRAMDEDLRVCVVKWSRTHGGDDRPSSDPFHIPLSKRTDQMAVGNIFVDLEDVHYFLPKGESSDWTKRERKRVVLFSWLVLHAVADALGSILHVRQVVDSTKLVPSSAIAFRVAKRSVLVWPTLKFLGGERNGRFYGNRAWWVEDKLGGMICLFEIENELMIGRPEVQLCFSFTDEMVEDFLSCAPQEGSLGLVLIYVPELDRLMV</sequence>
<gene>
    <name evidence="1" type="ORF">P691DRAFT_786229</name>
</gene>